<dbReference type="Gene3D" id="1.20.1250.20">
    <property type="entry name" value="MFS general substrate transporter like domains"/>
    <property type="match status" value="1"/>
</dbReference>
<evidence type="ECO:0000313" key="2">
    <source>
        <dbReference type="EMBL" id="GBR16797.1"/>
    </source>
</evidence>
<reference evidence="2" key="1">
    <citation type="submission" date="2013-04" db="EMBL/GenBank/DDBJ databases">
        <title>The genome sequencing project of 58 acetic acid bacteria.</title>
        <authorList>
            <person name="Okamoto-Kainuma A."/>
            <person name="Ishikawa M."/>
            <person name="Umino S."/>
            <person name="Koizumi Y."/>
            <person name="Shiwa Y."/>
            <person name="Yoshikawa H."/>
            <person name="Matsutani M."/>
            <person name="Matsushita K."/>
        </authorList>
    </citation>
    <scope>NUCLEOTIDE SEQUENCE</scope>
    <source>
        <strain evidence="2">NRIC 0228</strain>
    </source>
</reference>
<sequence length="119" mass="12457">MIGTFCCGTLVLIGDHIQNIPVMIVIFSFALGCSGLSQISIWTSVQDLTRGQTGLVAGWTTFWGNAASGIAPIVMVYIVRMTGSWSTALLLPFVAGLIGSVCCSATHPERPIEGPVEGA</sequence>
<keyword evidence="1" id="KW-0472">Membrane</keyword>
<evidence type="ECO:0008006" key="4">
    <source>
        <dbReference type="Google" id="ProtNLM"/>
    </source>
</evidence>
<keyword evidence="1" id="KW-0812">Transmembrane</keyword>
<dbReference type="InterPro" id="IPR036259">
    <property type="entry name" value="MFS_trans_sf"/>
</dbReference>
<feature type="transmembrane region" description="Helical" evidence="1">
    <location>
        <begin position="54"/>
        <end position="79"/>
    </location>
</feature>
<comment type="caution">
    <text evidence="2">The sequence shown here is derived from an EMBL/GenBank/DDBJ whole genome shotgun (WGS) entry which is preliminary data.</text>
</comment>
<keyword evidence="1" id="KW-1133">Transmembrane helix</keyword>
<evidence type="ECO:0000313" key="3">
    <source>
        <dbReference type="Proteomes" id="UP001061070"/>
    </source>
</evidence>
<feature type="transmembrane region" description="Helical" evidence="1">
    <location>
        <begin position="20"/>
        <end position="42"/>
    </location>
</feature>
<accession>A0ABQ0QFE9</accession>
<evidence type="ECO:0000256" key="1">
    <source>
        <dbReference type="SAM" id="Phobius"/>
    </source>
</evidence>
<keyword evidence="3" id="KW-1185">Reference proteome</keyword>
<dbReference type="Proteomes" id="UP001061070">
    <property type="component" value="Unassembled WGS sequence"/>
</dbReference>
<dbReference type="SUPFAM" id="SSF103473">
    <property type="entry name" value="MFS general substrate transporter"/>
    <property type="match status" value="1"/>
</dbReference>
<protein>
    <recommendedName>
        <fullName evidence="4">Major facilitator superfamily (MFS) profile domain-containing protein</fullName>
    </recommendedName>
</protein>
<proteinExistence type="predicted"/>
<gene>
    <name evidence="2" type="ORF">AA0228_2868</name>
</gene>
<name>A0ABQ0QFE9_9PROT</name>
<feature type="transmembrane region" description="Helical" evidence="1">
    <location>
        <begin position="85"/>
        <end position="105"/>
    </location>
</feature>
<organism evidence="2 3">
    <name type="scientific">Gluconobacter frateurii NRIC 0228</name>
    <dbReference type="NCBI Taxonomy" id="1307946"/>
    <lineage>
        <taxon>Bacteria</taxon>
        <taxon>Pseudomonadati</taxon>
        <taxon>Pseudomonadota</taxon>
        <taxon>Alphaproteobacteria</taxon>
        <taxon>Acetobacterales</taxon>
        <taxon>Acetobacteraceae</taxon>
        <taxon>Gluconobacter</taxon>
    </lineage>
</organism>
<dbReference type="EMBL" id="BAQW01000013">
    <property type="protein sequence ID" value="GBR16797.1"/>
    <property type="molecule type" value="Genomic_DNA"/>
</dbReference>